<dbReference type="OrthoDB" id="2021138at2759"/>
<dbReference type="PANTHER" id="PTHR16222:SF40">
    <property type="entry name" value="ADP-RIBOSYLGLYCOHYDROLASE"/>
    <property type="match status" value="1"/>
</dbReference>
<protein>
    <submittedName>
        <fullName evidence="3">Hypp3232 protein</fullName>
    </submittedName>
</protein>
<evidence type="ECO:0000313" key="4">
    <source>
        <dbReference type="Proteomes" id="UP000838412"/>
    </source>
</evidence>
<dbReference type="InterPro" id="IPR050792">
    <property type="entry name" value="ADP-ribosylglycohydrolase"/>
</dbReference>
<dbReference type="GO" id="GO:0046872">
    <property type="term" value="F:metal ion binding"/>
    <property type="evidence" value="ECO:0007669"/>
    <property type="project" value="UniProtKB-KW"/>
</dbReference>
<gene>
    <name evidence="3" type="primary">Hypp3232</name>
    <name evidence="3" type="ORF">BLAG_LOCUS19613</name>
</gene>
<feature type="binding site" evidence="2">
    <location>
        <position position="73"/>
    </location>
    <ligand>
        <name>Mg(2+)</name>
        <dbReference type="ChEBI" id="CHEBI:18420"/>
        <label>1</label>
    </ligand>
</feature>
<comment type="cofactor">
    <cofactor evidence="2">
        <name>Mg(2+)</name>
        <dbReference type="ChEBI" id="CHEBI:18420"/>
    </cofactor>
    <text evidence="2">Binds 2 magnesium ions per subunit.</text>
</comment>
<feature type="binding site" evidence="2">
    <location>
        <position position="296"/>
    </location>
    <ligand>
        <name>Mg(2+)</name>
        <dbReference type="ChEBI" id="CHEBI:18420"/>
        <label>1</label>
    </ligand>
</feature>
<dbReference type="Proteomes" id="UP000838412">
    <property type="component" value="Chromosome 5"/>
</dbReference>
<comment type="similarity">
    <text evidence="1">Belongs to the ADP-ribosylglycohydrolase family.</text>
</comment>
<dbReference type="Pfam" id="PF03747">
    <property type="entry name" value="ADP_ribosyl_GH"/>
    <property type="match status" value="1"/>
</dbReference>
<sequence>MASPVVSPSPAAVDVDLDKVYGTVYGQCTGDAIGLLTEFMDRRKAHKYYQPPLEYNMKVSDRHRNSWKTGDWTDDSDQMILIMQALTHTGGKVSDDTLRTFSGDLYTWMLDGFQELGDRGGCGLGRTTHTVLTHPEFFDNPMKAAQEVWEGTGKAVAPNGAVMRTSILGVQQFWDLDTVGENAKLFCQTTHADPRCVASCVAVTTAIAQMLQGETDVEKIIHKSFRRASAHLHPDEKQVDELRWYMDPRQLEELQLDAQGVIGYTYKTLGAGFWALRQNDFRKAIERITMEAGDADTNAAVAGALLGCRLGRRSLPDSWVKKMPHKEWLDWQISK</sequence>
<keyword evidence="4" id="KW-1185">Reference proteome</keyword>
<dbReference type="AlphaFoldDB" id="A0A8J9ZY54"/>
<accession>A0A8J9ZY54</accession>
<evidence type="ECO:0000256" key="2">
    <source>
        <dbReference type="PIRSR" id="PIRSR605502-1"/>
    </source>
</evidence>
<dbReference type="Gene3D" id="1.10.4080.10">
    <property type="entry name" value="ADP-ribosylation/Crystallin J1"/>
    <property type="match status" value="1"/>
</dbReference>
<evidence type="ECO:0000256" key="1">
    <source>
        <dbReference type="ARBA" id="ARBA00010702"/>
    </source>
</evidence>
<organism evidence="3 4">
    <name type="scientific">Branchiostoma lanceolatum</name>
    <name type="common">Common lancelet</name>
    <name type="synonym">Amphioxus lanceolatum</name>
    <dbReference type="NCBI Taxonomy" id="7740"/>
    <lineage>
        <taxon>Eukaryota</taxon>
        <taxon>Metazoa</taxon>
        <taxon>Chordata</taxon>
        <taxon>Cephalochordata</taxon>
        <taxon>Leptocardii</taxon>
        <taxon>Amphioxiformes</taxon>
        <taxon>Branchiostomatidae</taxon>
        <taxon>Branchiostoma</taxon>
    </lineage>
</organism>
<feature type="binding site" evidence="2">
    <location>
        <position position="294"/>
    </location>
    <ligand>
        <name>Mg(2+)</name>
        <dbReference type="ChEBI" id="CHEBI:18420"/>
        <label>1</label>
    </ligand>
</feature>
<feature type="binding site" evidence="2">
    <location>
        <position position="297"/>
    </location>
    <ligand>
        <name>Mg(2+)</name>
        <dbReference type="ChEBI" id="CHEBI:18420"/>
        <label>1</label>
    </ligand>
</feature>
<feature type="binding site" evidence="2">
    <location>
        <position position="75"/>
    </location>
    <ligand>
        <name>Mg(2+)</name>
        <dbReference type="ChEBI" id="CHEBI:18420"/>
        <label>1</label>
    </ligand>
</feature>
<proteinExistence type="inferred from homology"/>
<reference evidence="3" key="1">
    <citation type="submission" date="2022-01" db="EMBL/GenBank/DDBJ databases">
        <authorList>
            <person name="Braso-Vives M."/>
        </authorList>
    </citation>
    <scope>NUCLEOTIDE SEQUENCE</scope>
</reference>
<keyword evidence="2" id="KW-0479">Metal-binding</keyword>
<evidence type="ECO:0000313" key="3">
    <source>
        <dbReference type="EMBL" id="CAH1265719.1"/>
    </source>
</evidence>
<feature type="binding site" evidence="2">
    <location>
        <position position="74"/>
    </location>
    <ligand>
        <name>Mg(2+)</name>
        <dbReference type="ChEBI" id="CHEBI:18420"/>
        <label>1</label>
    </ligand>
</feature>
<keyword evidence="2" id="KW-0460">Magnesium</keyword>
<dbReference type="SUPFAM" id="SSF101478">
    <property type="entry name" value="ADP-ribosylglycohydrolase"/>
    <property type="match status" value="1"/>
</dbReference>
<dbReference type="InterPro" id="IPR005502">
    <property type="entry name" value="Ribosyl_crysJ1"/>
</dbReference>
<dbReference type="EMBL" id="OV696690">
    <property type="protein sequence ID" value="CAH1265719.1"/>
    <property type="molecule type" value="Genomic_DNA"/>
</dbReference>
<dbReference type="InterPro" id="IPR036705">
    <property type="entry name" value="Ribosyl_crysJ1_sf"/>
</dbReference>
<name>A0A8J9ZY54_BRALA</name>
<dbReference type="PANTHER" id="PTHR16222">
    <property type="entry name" value="ADP-RIBOSYLGLYCOHYDROLASE"/>
    <property type="match status" value="1"/>
</dbReference>